<evidence type="ECO:0000313" key="1">
    <source>
        <dbReference type="EMBL" id="NYG20955.1"/>
    </source>
</evidence>
<sequence length="124" mass="13439">MDTRRLDRFLASVQQLTTTDFVTVSEGARATGTSVRTSARKAAKLSAADRSAFDKRVRDAFVPMHERFHADPSADLHDAIMDTMTAALGVVQQAKLSEEQYGVLTHPFLIVGAEVPPWAPGPAS</sequence>
<evidence type="ECO:0000313" key="2">
    <source>
        <dbReference type="Proteomes" id="UP000549066"/>
    </source>
</evidence>
<reference evidence="1 2" key="1">
    <citation type="submission" date="2020-07" db="EMBL/GenBank/DDBJ databases">
        <title>Sequencing the genomes of 1000 actinobacteria strains.</title>
        <authorList>
            <person name="Klenk H.-P."/>
        </authorList>
    </citation>
    <scope>NUCLEOTIDE SEQUENCE [LARGE SCALE GENOMIC DNA]</scope>
    <source>
        <strain evidence="1 2">DSM 8598</strain>
    </source>
</reference>
<dbReference type="Proteomes" id="UP000549066">
    <property type="component" value="Unassembled WGS sequence"/>
</dbReference>
<organism evidence="1 2">
    <name type="scientific">Agromyces hippuratus</name>
    <dbReference type="NCBI Taxonomy" id="286438"/>
    <lineage>
        <taxon>Bacteria</taxon>
        <taxon>Bacillati</taxon>
        <taxon>Actinomycetota</taxon>
        <taxon>Actinomycetes</taxon>
        <taxon>Micrococcales</taxon>
        <taxon>Microbacteriaceae</taxon>
        <taxon>Agromyces</taxon>
    </lineage>
</organism>
<dbReference type="EMBL" id="JACCFI010000001">
    <property type="protein sequence ID" value="NYG20955.1"/>
    <property type="molecule type" value="Genomic_DNA"/>
</dbReference>
<accession>A0A852X4L6</accession>
<protein>
    <submittedName>
        <fullName evidence="1">Uncharacterized protein</fullName>
    </submittedName>
</protein>
<keyword evidence="2" id="KW-1185">Reference proteome</keyword>
<proteinExistence type="predicted"/>
<gene>
    <name evidence="1" type="ORF">BJY17_001702</name>
</gene>
<dbReference type="AlphaFoldDB" id="A0A852X4L6"/>
<comment type="caution">
    <text evidence="1">The sequence shown here is derived from an EMBL/GenBank/DDBJ whole genome shotgun (WGS) entry which is preliminary data.</text>
</comment>
<name>A0A852X4L6_9MICO</name>
<dbReference type="RefSeq" id="WP_179550982.1">
    <property type="nucleotide sequence ID" value="NZ_JACCFI010000001.1"/>
</dbReference>